<gene>
    <name evidence="2" type="ORF">CXB51_016961</name>
</gene>
<reference evidence="2 3" key="1">
    <citation type="journal article" date="2021" name="bioRxiv">
        <title>The Gossypium anomalum genome as a resource for cotton improvement and evolutionary analysis of hybrid incompatibility.</title>
        <authorList>
            <person name="Grover C.E."/>
            <person name="Yuan D."/>
            <person name="Arick M.A."/>
            <person name="Miller E.R."/>
            <person name="Hu G."/>
            <person name="Peterson D.G."/>
            <person name="Wendel J.F."/>
            <person name="Udall J.A."/>
        </authorList>
    </citation>
    <scope>NUCLEOTIDE SEQUENCE [LARGE SCALE GENOMIC DNA]</scope>
    <source>
        <strain evidence="2">JFW-Udall</strain>
        <tissue evidence="2">Leaf</tissue>
    </source>
</reference>
<evidence type="ECO:0000313" key="2">
    <source>
        <dbReference type="EMBL" id="KAG8488960.1"/>
    </source>
</evidence>
<dbReference type="CDD" id="cd10527">
    <property type="entry name" value="SET_LSMT"/>
    <property type="match status" value="1"/>
</dbReference>
<dbReference type="AlphaFoldDB" id="A0A8J6D0G3"/>
<dbReference type="SUPFAM" id="SSF82199">
    <property type="entry name" value="SET domain"/>
    <property type="match status" value="1"/>
</dbReference>
<dbReference type="Proteomes" id="UP000701853">
    <property type="component" value="Chromosome 7"/>
</dbReference>
<dbReference type="PANTHER" id="PTHR13271:SF55">
    <property type="entry name" value="SET DOMAIN-CONTAINING PROTEIN"/>
    <property type="match status" value="1"/>
</dbReference>
<evidence type="ECO:0008006" key="4">
    <source>
        <dbReference type="Google" id="ProtNLM"/>
    </source>
</evidence>
<keyword evidence="3" id="KW-1185">Reference proteome</keyword>
<dbReference type="InterPro" id="IPR050600">
    <property type="entry name" value="SETD3_SETD6_MTase"/>
</dbReference>
<keyword evidence="1" id="KW-1133">Transmembrane helix</keyword>
<evidence type="ECO:0000313" key="3">
    <source>
        <dbReference type="Proteomes" id="UP000701853"/>
    </source>
</evidence>
<protein>
    <recommendedName>
        <fullName evidence="4">SET domain-containing protein</fullName>
    </recommendedName>
</protein>
<dbReference type="PANTHER" id="PTHR13271">
    <property type="entry name" value="UNCHARACTERIZED PUTATIVE METHYLTRANSFERASE"/>
    <property type="match status" value="1"/>
</dbReference>
<dbReference type="OrthoDB" id="42889at2759"/>
<dbReference type="Gene3D" id="3.90.1410.10">
    <property type="entry name" value="set domain protein methyltransferase, domain 1"/>
    <property type="match status" value="1"/>
</dbReference>
<sequence>MACTEEAKLEHFLQWLQVNGAQFRGCKIKYCDSTKGFGIYSTNGSPEDGVLLVVPLDLAITPMRVLQDPLIGAECRAMFEEGEVDDRFLMILFLIVERLRKNSSWKPYLDMLPTTFGNPVWFTDDELLELRGTTLYRATELRKKDLMSVYEDKVKELVKKLLVLDGDSERANSIFWSRALNLPLPHSYVFPQIQEDVGTTCPVDKIPEGSTSHSYSEEPINEIDGKRFEAHGNDSKVNGVTSTSKQEETVWVEGLLPGIDFCNHDLKAVATWEVDGTGSITQIPLSMFLISGSLLLPPTSISTSRDCSLVEETELEVDLIGSLELLYLYGFVVDNNPDDYLMIHYPGEAIQNISFSDFKGQLLVAQKAAMRCLLPKNLLDHGFFPTESSNCKASNTSEAGDRICNFSWSGHRKTPSYLSKLVFPEDFMTALRTIAMKDEEVSEVSAMLEEIVGSEGERQPSETEIRTAVWEACGDSGALQLLVDLLQKKMMDLEESSGTEDSDSELLENACVIGNAEQQTSKEANNLVQQKLMSRNRWCSIVYRRGQKELTRLFLKEAEHALQLSLNQPYSYASIQGQQGQRLQKTVSGNWVVVANNLGLGTGYAKKNKTKLIHEACCNVMNITKGLKIMKERCGAVGRIRQFFQGYSPLWTGGVAFNCGLSNLGNMFTTLNDNKAAALLRIFCLPCYRIYCPCQDYGIAGLLLYTTVTGFNVWWITRAY</sequence>
<name>A0A8J6D0G3_9ROSI</name>
<keyword evidence="1" id="KW-0812">Transmembrane</keyword>
<comment type="caution">
    <text evidence="2">The sequence shown here is derived from an EMBL/GenBank/DDBJ whole genome shotgun (WGS) entry which is preliminary data.</text>
</comment>
<organism evidence="2 3">
    <name type="scientific">Gossypium anomalum</name>
    <dbReference type="NCBI Taxonomy" id="47600"/>
    <lineage>
        <taxon>Eukaryota</taxon>
        <taxon>Viridiplantae</taxon>
        <taxon>Streptophyta</taxon>
        <taxon>Embryophyta</taxon>
        <taxon>Tracheophyta</taxon>
        <taxon>Spermatophyta</taxon>
        <taxon>Magnoliopsida</taxon>
        <taxon>eudicotyledons</taxon>
        <taxon>Gunneridae</taxon>
        <taxon>Pentapetalae</taxon>
        <taxon>rosids</taxon>
        <taxon>malvids</taxon>
        <taxon>Malvales</taxon>
        <taxon>Malvaceae</taxon>
        <taxon>Malvoideae</taxon>
        <taxon>Gossypium</taxon>
    </lineage>
</organism>
<dbReference type="InterPro" id="IPR046341">
    <property type="entry name" value="SET_dom_sf"/>
</dbReference>
<dbReference type="EMBL" id="JAHUZN010000007">
    <property type="protein sequence ID" value="KAG8488960.1"/>
    <property type="molecule type" value="Genomic_DNA"/>
</dbReference>
<proteinExistence type="predicted"/>
<feature type="transmembrane region" description="Helical" evidence="1">
    <location>
        <begin position="697"/>
        <end position="717"/>
    </location>
</feature>
<accession>A0A8J6D0G3</accession>
<evidence type="ECO:0000256" key="1">
    <source>
        <dbReference type="SAM" id="Phobius"/>
    </source>
</evidence>
<keyword evidence="1" id="KW-0472">Membrane</keyword>
<dbReference type="GO" id="GO:0016279">
    <property type="term" value="F:protein-lysine N-methyltransferase activity"/>
    <property type="evidence" value="ECO:0007669"/>
    <property type="project" value="TreeGrafter"/>
</dbReference>